<reference evidence="1 2" key="1">
    <citation type="submission" date="2024-01" db="EMBL/GenBank/DDBJ databases">
        <title>Genome assemblies of Stephania.</title>
        <authorList>
            <person name="Yang L."/>
        </authorList>
    </citation>
    <scope>NUCLEOTIDE SEQUENCE [LARGE SCALE GENOMIC DNA]</scope>
    <source>
        <strain evidence="1">QJT</strain>
        <tissue evidence="1">Leaf</tissue>
    </source>
</reference>
<gene>
    <name evidence="1" type="ORF">Sjap_013226</name>
</gene>
<dbReference type="AlphaFoldDB" id="A0AAP0NYY8"/>
<protein>
    <submittedName>
        <fullName evidence="1">Uncharacterized protein</fullName>
    </submittedName>
</protein>
<proteinExistence type="predicted"/>
<organism evidence="1 2">
    <name type="scientific">Stephania japonica</name>
    <dbReference type="NCBI Taxonomy" id="461633"/>
    <lineage>
        <taxon>Eukaryota</taxon>
        <taxon>Viridiplantae</taxon>
        <taxon>Streptophyta</taxon>
        <taxon>Embryophyta</taxon>
        <taxon>Tracheophyta</taxon>
        <taxon>Spermatophyta</taxon>
        <taxon>Magnoliopsida</taxon>
        <taxon>Ranunculales</taxon>
        <taxon>Menispermaceae</taxon>
        <taxon>Menispermoideae</taxon>
        <taxon>Cissampelideae</taxon>
        <taxon>Stephania</taxon>
    </lineage>
</organism>
<name>A0AAP0NYY8_9MAGN</name>
<evidence type="ECO:0000313" key="1">
    <source>
        <dbReference type="EMBL" id="KAK9123624.1"/>
    </source>
</evidence>
<keyword evidence="2" id="KW-1185">Reference proteome</keyword>
<sequence length="90" mass="10056">MVVIDDEIADVEPAGTFVGPIMKTEHDRIGFIVRFVCSCDEVAMYRYGVMGVVVGFGGENPLTTAWNYGENYPRLAILENEDDRPKTPKE</sequence>
<accession>A0AAP0NYY8</accession>
<comment type="caution">
    <text evidence="1">The sequence shown here is derived from an EMBL/GenBank/DDBJ whole genome shotgun (WGS) entry which is preliminary data.</text>
</comment>
<dbReference type="Proteomes" id="UP001417504">
    <property type="component" value="Unassembled WGS sequence"/>
</dbReference>
<evidence type="ECO:0000313" key="2">
    <source>
        <dbReference type="Proteomes" id="UP001417504"/>
    </source>
</evidence>
<dbReference type="EMBL" id="JBBNAE010000005">
    <property type="protein sequence ID" value="KAK9123624.1"/>
    <property type="molecule type" value="Genomic_DNA"/>
</dbReference>